<dbReference type="PRINTS" id="PR00313">
    <property type="entry name" value="CABNDNGRPT"/>
</dbReference>
<dbReference type="EMBL" id="JANHAX010000001">
    <property type="protein sequence ID" value="MDQ2089264.1"/>
    <property type="molecule type" value="Genomic_DNA"/>
</dbReference>
<proteinExistence type="predicted"/>
<evidence type="ECO:0008006" key="6">
    <source>
        <dbReference type="Google" id="ProtNLM"/>
    </source>
</evidence>
<evidence type="ECO:0000256" key="1">
    <source>
        <dbReference type="ARBA" id="ARBA00004613"/>
    </source>
</evidence>
<dbReference type="SUPFAM" id="SSF51120">
    <property type="entry name" value="beta-Roll"/>
    <property type="match status" value="1"/>
</dbReference>
<reference evidence="4" key="1">
    <citation type="submission" date="2022-07" db="EMBL/GenBank/DDBJ databases">
        <authorList>
            <person name="Otstavnykh N."/>
            <person name="Isaeva M."/>
            <person name="Bystritskaya E."/>
        </authorList>
    </citation>
    <scope>NUCLEOTIDE SEQUENCE</scope>
    <source>
        <strain evidence="4">KCTC 52189</strain>
    </source>
</reference>
<keyword evidence="5" id="KW-1185">Reference proteome</keyword>
<gene>
    <name evidence="4" type="ORF">NO357_05040</name>
</gene>
<evidence type="ECO:0000313" key="4">
    <source>
        <dbReference type="EMBL" id="MDQ2089264.1"/>
    </source>
</evidence>
<comment type="caution">
    <text evidence="4">The sequence shown here is derived from an EMBL/GenBank/DDBJ whole genome shotgun (WGS) entry which is preliminary data.</text>
</comment>
<dbReference type="InterPro" id="IPR050557">
    <property type="entry name" value="RTX_toxin/Mannuronan_C5-epim"/>
</dbReference>
<reference evidence="4" key="2">
    <citation type="submission" date="2023-02" db="EMBL/GenBank/DDBJ databases">
        <title>'Rhodoalgimonas zhirmunskyi' gen. nov., isolated from a red alga.</title>
        <authorList>
            <person name="Nedashkovskaya O.I."/>
            <person name="Otstavnykh N.Y."/>
            <person name="Bystritskaya E.P."/>
            <person name="Balabanova L.A."/>
            <person name="Isaeva M.P."/>
        </authorList>
    </citation>
    <scope>NUCLEOTIDE SEQUENCE</scope>
    <source>
        <strain evidence="4">KCTC 52189</strain>
    </source>
</reference>
<accession>A0AAE3WAW7</accession>
<evidence type="ECO:0000256" key="3">
    <source>
        <dbReference type="SAM" id="MobiDB-lite"/>
    </source>
</evidence>
<keyword evidence="2" id="KW-0964">Secreted</keyword>
<dbReference type="AlphaFoldDB" id="A0AAE3WAW7"/>
<dbReference type="Proteomes" id="UP001226762">
    <property type="component" value="Unassembled WGS sequence"/>
</dbReference>
<comment type="subcellular location">
    <subcellularLocation>
        <location evidence="1">Secreted</location>
    </subcellularLocation>
</comment>
<dbReference type="PANTHER" id="PTHR38340:SF1">
    <property type="entry name" value="S-LAYER PROTEIN"/>
    <property type="match status" value="1"/>
</dbReference>
<protein>
    <recommendedName>
        <fullName evidence="6">Hemolysin-type calcium-binding repeat-containing protein</fullName>
    </recommendedName>
</protein>
<feature type="region of interest" description="Disordered" evidence="3">
    <location>
        <begin position="1"/>
        <end position="52"/>
    </location>
</feature>
<evidence type="ECO:0000313" key="5">
    <source>
        <dbReference type="Proteomes" id="UP001226762"/>
    </source>
</evidence>
<evidence type="ECO:0000256" key="2">
    <source>
        <dbReference type="ARBA" id="ARBA00022525"/>
    </source>
</evidence>
<sequence length="146" mass="14697">MVSGGAGDDLVRGGRGADTVDGGTGNDRVRGDAGDDVVTGGDGNDRVDGGIGNDTLDGGAGSDIYNGGLGADVFVFSADGAFDKINNFEDGVDLIDVSAYGFASADDFLSTAYEVNGDTYIVLGDGDVLRLDDVALANVTAEDFIL</sequence>
<organism evidence="4 5">
    <name type="scientific">Marimonas arenosa</name>
    <dbReference type="NCBI Taxonomy" id="1795305"/>
    <lineage>
        <taxon>Bacteria</taxon>
        <taxon>Pseudomonadati</taxon>
        <taxon>Pseudomonadota</taxon>
        <taxon>Alphaproteobacteria</taxon>
        <taxon>Rhodobacterales</taxon>
        <taxon>Paracoccaceae</taxon>
        <taxon>Marimonas</taxon>
    </lineage>
</organism>
<dbReference type="InterPro" id="IPR011049">
    <property type="entry name" value="Serralysin-like_metalloprot_C"/>
</dbReference>
<dbReference type="PANTHER" id="PTHR38340">
    <property type="entry name" value="S-LAYER PROTEIN"/>
    <property type="match status" value="1"/>
</dbReference>
<dbReference type="InterPro" id="IPR001343">
    <property type="entry name" value="Hemolysn_Ca-bd"/>
</dbReference>
<dbReference type="GO" id="GO:0005576">
    <property type="term" value="C:extracellular region"/>
    <property type="evidence" value="ECO:0007669"/>
    <property type="project" value="UniProtKB-SubCell"/>
</dbReference>
<dbReference type="Pfam" id="PF00353">
    <property type="entry name" value="HemolysinCabind"/>
    <property type="match status" value="1"/>
</dbReference>
<name>A0AAE3WAW7_9RHOB</name>
<dbReference type="GO" id="GO:0005509">
    <property type="term" value="F:calcium ion binding"/>
    <property type="evidence" value="ECO:0007669"/>
    <property type="project" value="InterPro"/>
</dbReference>
<dbReference type="Gene3D" id="2.150.10.10">
    <property type="entry name" value="Serralysin-like metalloprotease, C-terminal"/>
    <property type="match status" value="2"/>
</dbReference>